<protein>
    <recommendedName>
        <fullName evidence="5">SAF domain-containing protein</fullName>
    </recommendedName>
</protein>
<dbReference type="RefSeq" id="WP_379528988.1">
    <property type="nucleotide sequence ID" value="NZ_JBHSBI010000007.1"/>
</dbReference>
<dbReference type="Proteomes" id="UP001595851">
    <property type="component" value="Unassembled WGS sequence"/>
</dbReference>
<gene>
    <name evidence="3" type="ORF">ACFOY2_16980</name>
</gene>
<dbReference type="EMBL" id="JBHSBI010000007">
    <property type="protein sequence ID" value="MFC4008927.1"/>
    <property type="molecule type" value="Genomic_DNA"/>
</dbReference>
<evidence type="ECO:0000256" key="1">
    <source>
        <dbReference type="SAM" id="MobiDB-lite"/>
    </source>
</evidence>
<keyword evidence="4" id="KW-1185">Reference proteome</keyword>
<feature type="region of interest" description="Disordered" evidence="1">
    <location>
        <begin position="222"/>
        <end position="246"/>
    </location>
</feature>
<proteinExistence type="predicted"/>
<sequence>MRAWKSLLAAAAAVVVVGAGAYFSAVSAGSHPAASAASAGEEVTIAHGDSILPSVLPVDWASYADHVAEVKLVSEQEIPASAEEVQAGEGYIGRSGTLAIQRVLWSREGSAPLPSSVTMELAGWQFSGSERGRIAPDDSSRIESGHTYLMALSHYSTGWGPLGPGGTLPYDEGVIGQGESQGTARTLDAARAAASEDDDSMAARVVGQPADALVALLKATAPDPKAAEHRDLPADERWEQVNGPVE</sequence>
<comment type="caution">
    <text evidence="3">The sequence shown here is derived from an EMBL/GenBank/DDBJ whole genome shotgun (WGS) entry which is preliminary data.</text>
</comment>
<feature type="signal peptide" evidence="2">
    <location>
        <begin position="1"/>
        <end position="21"/>
    </location>
</feature>
<evidence type="ECO:0000256" key="2">
    <source>
        <dbReference type="SAM" id="SignalP"/>
    </source>
</evidence>
<reference evidence="4" key="1">
    <citation type="journal article" date="2019" name="Int. J. Syst. Evol. Microbiol.">
        <title>The Global Catalogue of Microorganisms (GCM) 10K type strain sequencing project: providing services to taxonomists for standard genome sequencing and annotation.</title>
        <authorList>
            <consortium name="The Broad Institute Genomics Platform"/>
            <consortium name="The Broad Institute Genome Sequencing Center for Infectious Disease"/>
            <person name="Wu L."/>
            <person name="Ma J."/>
        </authorList>
    </citation>
    <scope>NUCLEOTIDE SEQUENCE [LARGE SCALE GENOMIC DNA]</scope>
    <source>
        <strain evidence="4">TBRC 1276</strain>
    </source>
</reference>
<accession>A0ABV8G4I4</accession>
<name>A0ABV8G4I4_9ACTN</name>
<evidence type="ECO:0000313" key="4">
    <source>
        <dbReference type="Proteomes" id="UP001595851"/>
    </source>
</evidence>
<feature type="compositionally biased region" description="Basic and acidic residues" evidence="1">
    <location>
        <begin position="225"/>
        <end position="239"/>
    </location>
</feature>
<evidence type="ECO:0000313" key="3">
    <source>
        <dbReference type="EMBL" id="MFC4008927.1"/>
    </source>
</evidence>
<feature type="chain" id="PRO_5046988815" description="SAF domain-containing protein" evidence="2">
    <location>
        <begin position="22"/>
        <end position="246"/>
    </location>
</feature>
<keyword evidence="2" id="KW-0732">Signal</keyword>
<organism evidence="3 4">
    <name type="scientific">Nonomuraea purpurea</name>
    <dbReference type="NCBI Taxonomy" id="1849276"/>
    <lineage>
        <taxon>Bacteria</taxon>
        <taxon>Bacillati</taxon>
        <taxon>Actinomycetota</taxon>
        <taxon>Actinomycetes</taxon>
        <taxon>Streptosporangiales</taxon>
        <taxon>Streptosporangiaceae</taxon>
        <taxon>Nonomuraea</taxon>
    </lineage>
</organism>
<evidence type="ECO:0008006" key="5">
    <source>
        <dbReference type="Google" id="ProtNLM"/>
    </source>
</evidence>